<name>A0A383RBG8_PAEAL</name>
<accession>A0A383RBG8</accession>
<protein>
    <submittedName>
        <fullName evidence="1">Uncharacterized protein</fullName>
    </submittedName>
</protein>
<evidence type="ECO:0000313" key="1">
    <source>
        <dbReference type="EMBL" id="SYX84308.1"/>
    </source>
</evidence>
<sequence>MKCRGRIHYGKDWVIIVPITPFDRLVSNSTIISVGIDRDAAAMNAANATGGPTNDITRLSLKWPSVRKYDNDKPAFGSPSPFASISNPEYVWNTPISNGQFTSYAVASKIVTTSPEDPRIRMNVNLVAFADNAMTAQISLFEETGSMYTKVAVQPTGLDNFILIAGTPNDPTTGLTEGLPYNWQDVRVYSTFFQVPVTPAVTRNFKIVISFGATNYLPSNLIEENPAGLQFMADIYAGRV</sequence>
<evidence type="ECO:0000313" key="2">
    <source>
        <dbReference type="Proteomes" id="UP000304148"/>
    </source>
</evidence>
<gene>
    <name evidence="1" type="ORF">PBLR_12730</name>
</gene>
<dbReference type="Proteomes" id="UP000304148">
    <property type="component" value="Chromosome"/>
</dbReference>
<organism evidence="1 2">
    <name type="scientific">Paenibacillus alvei</name>
    <name type="common">Bacillus alvei</name>
    <dbReference type="NCBI Taxonomy" id="44250"/>
    <lineage>
        <taxon>Bacteria</taxon>
        <taxon>Bacillati</taxon>
        <taxon>Bacillota</taxon>
        <taxon>Bacilli</taxon>
        <taxon>Bacillales</taxon>
        <taxon>Paenibacillaceae</taxon>
        <taxon>Paenibacillus</taxon>
    </lineage>
</organism>
<proteinExistence type="predicted"/>
<dbReference type="EMBL" id="LS992241">
    <property type="protein sequence ID" value="SYX84308.1"/>
    <property type="molecule type" value="Genomic_DNA"/>
</dbReference>
<reference evidence="2" key="1">
    <citation type="submission" date="2018-08" db="EMBL/GenBank/DDBJ databases">
        <authorList>
            <person name="Chevrot R."/>
        </authorList>
    </citation>
    <scope>NUCLEOTIDE SEQUENCE [LARGE SCALE GENOMIC DNA]</scope>
</reference>
<dbReference type="AlphaFoldDB" id="A0A383RBG8"/>